<reference evidence="9 10" key="1">
    <citation type="journal article" date="2018" name="Nat. Ecol. Evol.">
        <title>Shark genomes provide insights into elasmobranch evolution and the origin of vertebrates.</title>
        <authorList>
            <person name="Hara Y"/>
            <person name="Yamaguchi K"/>
            <person name="Onimaru K"/>
            <person name="Kadota M"/>
            <person name="Koyanagi M"/>
            <person name="Keeley SD"/>
            <person name="Tatsumi K"/>
            <person name="Tanaka K"/>
            <person name="Motone F"/>
            <person name="Kageyama Y"/>
            <person name="Nozu R"/>
            <person name="Adachi N"/>
            <person name="Nishimura O"/>
            <person name="Nakagawa R"/>
            <person name="Tanegashima C"/>
            <person name="Kiyatake I"/>
            <person name="Matsumoto R"/>
            <person name="Murakumo K"/>
            <person name="Nishida K"/>
            <person name="Terakita A"/>
            <person name="Kuratani S"/>
            <person name="Sato K"/>
            <person name="Hyodo S Kuraku.S."/>
        </authorList>
    </citation>
    <scope>NUCLEOTIDE SEQUENCE [LARGE SCALE GENOMIC DNA]</scope>
</reference>
<evidence type="ECO:0000256" key="3">
    <source>
        <dbReference type="ARBA" id="ARBA00022692"/>
    </source>
</evidence>
<dbReference type="PANTHER" id="PTHR13598:SF3">
    <property type="entry name" value="NUCLEAR ENVELOPE INTEGRAL MEMBRANE PROTEIN 2"/>
    <property type="match status" value="1"/>
</dbReference>
<proteinExistence type="inferred from homology"/>
<name>A0A401SPT2_CHIPU</name>
<protein>
    <submittedName>
        <fullName evidence="9">Uncharacterized protein</fullName>
    </submittedName>
</protein>
<evidence type="ECO:0000256" key="6">
    <source>
        <dbReference type="ARBA" id="ARBA00023136"/>
    </source>
</evidence>
<dbReference type="OrthoDB" id="509138at2759"/>
<keyword evidence="7" id="KW-0539">Nucleus</keyword>
<feature type="transmembrane region" description="Helical" evidence="8">
    <location>
        <begin position="230"/>
        <end position="246"/>
    </location>
</feature>
<feature type="transmembrane region" description="Helical" evidence="8">
    <location>
        <begin position="171"/>
        <end position="191"/>
    </location>
</feature>
<dbReference type="EMBL" id="BEZZ01000431">
    <property type="protein sequence ID" value="GCC32401.1"/>
    <property type="molecule type" value="Genomic_DNA"/>
</dbReference>
<dbReference type="AlphaFoldDB" id="A0A401SPT2"/>
<feature type="transmembrane region" description="Helical" evidence="8">
    <location>
        <begin position="6"/>
        <end position="27"/>
    </location>
</feature>
<dbReference type="Proteomes" id="UP000287033">
    <property type="component" value="Unassembled WGS sequence"/>
</dbReference>
<evidence type="ECO:0000256" key="4">
    <source>
        <dbReference type="ARBA" id="ARBA00022729"/>
    </source>
</evidence>
<keyword evidence="4" id="KW-0732">Signal</keyword>
<dbReference type="STRING" id="137246.A0A401SPT2"/>
<comment type="caution">
    <text evidence="9">The sequence shown here is derived from an EMBL/GenBank/DDBJ whole genome shotgun (WGS) entry which is preliminary data.</text>
</comment>
<keyword evidence="6 8" id="KW-0472">Membrane</keyword>
<evidence type="ECO:0000256" key="8">
    <source>
        <dbReference type="SAM" id="Phobius"/>
    </source>
</evidence>
<comment type="similarity">
    <text evidence="2">Belongs to the NEMP family.</text>
</comment>
<dbReference type="GO" id="GO:0005637">
    <property type="term" value="C:nuclear inner membrane"/>
    <property type="evidence" value="ECO:0007669"/>
    <property type="project" value="UniProtKB-SubCell"/>
</dbReference>
<comment type="subcellular location">
    <subcellularLocation>
        <location evidence="1">Nucleus inner membrane</location>
        <topology evidence="1">Multi-pass membrane protein</topology>
        <orientation evidence="1">Nucleoplasmic side</orientation>
    </subcellularLocation>
</comment>
<evidence type="ECO:0000256" key="2">
    <source>
        <dbReference type="ARBA" id="ARBA00005748"/>
    </source>
</evidence>
<dbReference type="InterPro" id="IPR019358">
    <property type="entry name" value="NEMP_fam"/>
</dbReference>
<feature type="transmembrane region" description="Helical" evidence="8">
    <location>
        <begin position="145"/>
        <end position="165"/>
    </location>
</feature>
<feature type="transmembrane region" description="Helical" evidence="8">
    <location>
        <begin position="203"/>
        <end position="224"/>
    </location>
</feature>
<feature type="transmembrane region" description="Helical" evidence="8">
    <location>
        <begin position="258"/>
        <end position="279"/>
    </location>
</feature>
<keyword evidence="3 8" id="KW-0812">Transmembrane</keyword>
<evidence type="ECO:0000256" key="5">
    <source>
        <dbReference type="ARBA" id="ARBA00022989"/>
    </source>
</evidence>
<keyword evidence="5 8" id="KW-1133">Transmembrane helix</keyword>
<evidence type="ECO:0000256" key="7">
    <source>
        <dbReference type="ARBA" id="ARBA00023242"/>
    </source>
</evidence>
<keyword evidence="10" id="KW-1185">Reference proteome</keyword>
<evidence type="ECO:0000256" key="1">
    <source>
        <dbReference type="ARBA" id="ARBA00004575"/>
    </source>
</evidence>
<accession>A0A401SPT2</accession>
<dbReference type="PANTHER" id="PTHR13598">
    <property type="entry name" value="AT07567P-RELATED"/>
    <property type="match status" value="1"/>
</dbReference>
<dbReference type="OMA" id="IWSTLQV"/>
<dbReference type="Pfam" id="PF10225">
    <property type="entry name" value="NEMP"/>
    <property type="match status" value="1"/>
</dbReference>
<evidence type="ECO:0000313" key="10">
    <source>
        <dbReference type="Proteomes" id="UP000287033"/>
    </source>
</evidence>
<sequence>MWQWQLGSALATWLYPVVALVIGTGALPREMIYDDEVYYKTEKKLFCYAFSQKLNFVDYWSTVEVNIKSSELMELTYPAEESSFHEPETLKDFIKYFYYQIVSSSYSPATEFIINIERCNCKTCFKVEPKVLHARYTITVKRQQFELKLISLFVAGIILFVYAKSISRNELFHYCVGFTLGIFAPLVLLLLVCKRIIQRRTFLLLMIASFPTSAFLIYSCVINQSQYRKYLYGYLFVVSCLSYVIFKRHKPLSDEHSITLLTWTLQLVASVLIYCGVTFSQCAYAVIVILLCGSNLHHPINLIRYIYRKIKQLFKKQEVRFLTEEEYKEQSELATIKALEELRRYCKNQDFPTWEVISKVSSPKRLADFILGAYHITPEEMQNHEQHYGIGGSFLEAQLFVKEEDNHPVSENGEMAAADGNEAAEGLHEMGIVRFEESLTTPVDPIIIERLSVEAETMGPIYTTSTKKTLFELDGSGGISK</sequence>
<organism evidence="9 10">
    <name type="scientific">Chiloscyllium punctatum</name>
    <name type="common">Brownbanded bambooshark</name>
    <name type="synonym">Hemiscyllium punctatum</name>
    <dbReference type="NCBI Taxonomy" id="137246"/>
    <lineage>
        <taxon>Eukaryota</taxon>
        <taxon>Metazoa</taxon>
        <taxon>Chordata</taxon>
        <taxon>Craniata</taxon>
        <taxon>Vertebrata</taxon>
        <taxon>Chondrichthyes</taxon>
        <taxon>Elasmobranchii</taxon>
        <taxon>Galeomorphii</taxon>
        <taxon>Galeoidea</taxon>
        <taxon>Orectolobiformes</taxon>
        <taxon>Hemiscylliidae</taxon>
        <taxon>Chiloscyllium</taxon>
    </lineage>
</organism>
<gene>
    <name evidence="9" type="ORF">chiPu_0010862</name>
</gene>
<evidence type="ECO:0000313" key="9">
    <source>
        <dbReference type="EMBL" id="GCC32401.1"/>
    </source>
</evidence>
<feature type="transmembrane region" description="Helical" evidence="8">
    <location>
        <begin position="285"/>
        <end position="307"/>
    </location>
</feature>